<dbReference type="Proteomes" id="UP000799778">
    <property type="component" value="Unassembled WGS sequence"/>
</dbReference>
<sequence length="100" mass="11451">MTKGQRQSVSICIVLAWTVYSRQGEVQFDDRVPNVDEVRAICNTTNALDTTACSRTHNFCLYSDGASLKNTLLVPLLYMKRYFCEIVQKTQRLSSHPFAW</sequence>
<dbReference type="EMBL" id="ML978076">
    <property type="protein sequence ID" value="KAF2010470.1"/>
    <property type="molecule type" value="Genomic_DNA"/>
</dbReference>
<dbReference type="RefSeq" id="XP_033378809.1">
    <property type="nucleotide sequence ID" value="XM_033534446.1"/>
</dbReference>
<dbReference type="AlphaFoldDB" id="A0A6A5XC24"/>
<keyword evidence="2" id="KW-1185">Reference proteome</keyword>
<evidence type="ECO:0000313" key="1">
    <source>
        <dbReference type="EMBL" id="KAF2010470.1"/>
    </source>
</evidence>
<evidence type="ECO:0000313" key="2">
    <source>
        <dbReference type="Proteomes" id="UP000799778"/>
    </source>
</evidence>
<protein>
    <submittedName>
        <fullName evidence="1">Uncharacterized protein</fullName>
    </submittedName>
</protein>
<reference evidence="1" key="1">
    <citation type="journal article" date="2020" name="Stud. Mycol.">
        <title>101 Dothideomycetes genomes: a test case for predicting lifestyles and emergence of pathogens.</title>
        <authorList>
            <person name="Haridas S."/>
            <person name="Albert R."/>
            <person name="Binder M."/>
            <person name="Bloem J."/>
            <person name="Labutti K."/>
            <person name="Salamov A."/>
            <person name="Andreopoulos B."/>
            <person name="Baker S."/>
            <person name="Barry K."/>
            <person name="Bills G."/>
            <person name="Bluhm B."/>
            <person name="Cannon C."/>
            <person name="Castanera R."/>
            <person name="Culley D."/>
            <person name="Daum C."/>
            <person name="Ezra D."/>
            <person name="Gonzalez J."/>
            <person name="Henrissat B."/>
            <person name="Kuo A."/>
            <person name="Liang C."/>
            <person name="Lipzen A."/>
            <person name="Lutzoni F."/>
            <person name="Magnuson J."/>
            <person name="Mondo S."/>
            <person name="Nolan M."/>
            <person name="Ohm R."/>
            <person name="Pangilinan J."/>
            <person name="Park H.-J."/>
            <person name="Ramirez L."/>
            <person name="Alfaro M."/>
            <person name="Sun H."/>
            <person name="Tritt A."/>
            <person name="Yoshinaga Y."/>
            <person name="Zwiers L.-H."/>
            <person name="Turgeon B."/>
            <person name="Goodwin S."/>
            <person name="Spatafora J."/>
            <person name="Crous P."/>
            <person name="Grigoriev I."/>
        </authorList>
    </citation>
    <scope>NUCLEOTIDE SEQUENCE</scope>
    <source>
        <strain evidence="1">CBS 175.79</strain>
    </source>
</reference>
<organism evidence="1 2">
    <name type="scientific">Aaosphaeria arxii CBS 175.79</name>
    <dbReference type="NCBI Taxonomy" id="1450172"/>
    <lineage>
        <taxon>Eukaryota</taxon>
        <taxon>Fungi</taxon>
        <taxon>Dikarya</taxon>
        <taxon>Ascomycota</taxon>
        <taxon>Pezizomycotina</taxon>
        <taxon>Dothideomycetes</taxon>
        <taxon>Pleosporomycetidae</taxon>
        <taxon>Pleosporales</taxon>
        <taxon>Pleosporales incertae sedis</taxon>
        <taxon>Aaosphaeria</taxon>
    </lineage>
</organism>
<accession>A0A6A5XC24</accession>
<proteinExistence type="predicted"/>
<name>A0A6A5XC24_9PLEO</name>
<dbReference type="GeneID" id="54291843"/>
<gene>
    <name evidence="1" type="ORF">BU24DRAFT_58939</name>
</gene>